<reference evidence="1 2" key="1">
    <citation type="submission" date="2024-06" db="EMBL/GenBank/DDBJ databases">
        <authorList>
            <person name="Steensen K."/>
            <person name="Seneca J."/>
            <person name="Bartlau N."/>
            <person name="Yu A.X."/>
            <person name="Polz M.F."/>
        </authorList>
    </citation>
    <scope>NUCLEOTIDE SEQUENCE [LARGE SCALE GENOMIC DNA]</scope>
    <source>
        <strain evidence="1 2">FF146</strain>
    </source>
</reference>
<sequence>MNTFTTLKQRHRLERDKYPTSLALRTHRALSWLKKSEECSDDDSKFTFLWIAFNSAYAQDFEQKVNYGERGLYQEFLNRLVELDSGDFLAEIVWQNYSGSIRSVLDNEFILESYWHYHSGRISDEQWKSARSKAKVAANAALGHNNTSSVLSIVFSRLYTLRNQIIHGGATYSSSANRQQLRDCTVLLEQILPVIIKIMMDSSNQLWGDPVYPLIEN</sequence>
<name>A0ABV4M5E4_9VIBR</name>
<protein>
    <recommendedName>
        <fullName evidence="3">Apea-like HEPN domain-containing protein</fullName>
    </recommendedName>
</protein>
<dbReference type="RefSeq" id="WP_371730129.1">
    <property type="nucleotide sequence ID" value="NZ_JBGOOT010000004.1"/>
</dbReference>
<gene>
    <name evidence="1" type="ORF">ACED38_07615</name>
</gene>
<dbReference type="EMBL" id="JBGOOT010000004">
    <property type="protein sequence ID" value="MEZ8194753.1"/>
    <property type="molecule type" value="Genomic_DNA"/>
</dbReference>
<evidence type="ECO:0000313" key="2">
    <source>
        <dbReference type="Proteomes" id="UP001569153"/>
    </source>
</evidence>
<accession>A0ABV4M5E4</accession>
<evidence type="ECO:0008006" key="3">
    <source>
        <dbReference type="Google" id="ProtNLM"/>
    </source>
</evidence>
<comment type="caution">
    <text evidence="1">The sequence shown here is derived from an EMBL/GenBank/DDBJ whole genome shotgun (WGS) entry which is preliminary data.</text>
</comment>
<proteinExistence type="predicted"/>
<dbReference type="Proteomes" id="UP001569153">
    <property type="component" value="Unassembled WGS sequence"/>
</dbReference>
<organism evidence="1 2">
    <name type="scientific">Vibrio cortegadensis</name>
    <dbReference type="NCBI Taxonomy" id="1328770"/>
    <lineage>
        <taxon>Bacteria</taxon>
        <taxon>Pseudomonadati</taxon>
        <taxon>Pseudomonadota</taxon>
        <taxon>Gammaproteobacteria</taxon>
        <taxon>Vibrionales</taxon>
        <taxon>Vibrionaceae</taxon>
        <taxon>Vibrio</taxon>
    </lineage>
</organism>
<evidence type="ECO:0000313" key="1">
    <source>
        <dbReference type="EMBL" id="MEZ8194753.1"/>
    </source>
</evidence>
<keyword evidence="2" id="KW-1185">Reference proteome</keyword>